<evidence type="ECO:0000256" key="1">
    <source>
        <dbReference type="SAM" id="MobiDB-lite"/>
    </source>
</evidence>
<proteinExistence type="predicted"/>
<feature type="region of interest" description="Disordered" evidence="1">
    <location>
        <begin position="1"/>
        <end position="37"/>
    </location>
</feature>
<protein>
    <submittedName>
        <fullName evidence="2">Uncharacterized protein</fullName>
    </submittedName>
</protein>
<evidence type="ECO:0000313" key="3">
    <source>
        <dbReference type="Proteomes" id="UP001346149"/>
    </source>
</evidence>
<dbReference type="EMBL" id="JAXQNO010000009">
    <property type="protein sequence ID" value="KAK4791805.1"/>
    <property type="molecule type" value="Genomic_DNA"/>
</dbReference>
<organism evidence="2 3">
    <name type="scientific">Trapa natans</name>
    <name type="common">Water chestnut</name>
    <dbReference type="NCBI Taxonomy" id="22666"/>
    <lineage>
        <taxon>Eukaryota</taxon>
        <taxon>Viridiplantae</taxon>
        <taxon>Streptophyta</taxon>
        <taxon>Embryophyta</taxon>
        <taxon>Tracheophyta</taxon>
        <taxon>Spermatophyta</taxon>
        <taxon>Magnoliopsida</taxon>
        <taxon>eudicotyledons</taxon>
        <taxon>Gunneridae</taxon>
        <taxon>Pentapetalae</taxon>
        <taxon>rosids</taxon>
        <taxon>malvids</taxon>
        <taxon>Myrtales</taxon>
        <taxon>Lythraceae</taxon>
        <taxon>Trapa</taxon>
    </lineage>
</organism>
<sequence>MLASPTSAPCTRAKGARAWSTRSGRRAAGGSRDRSSCSTSEHLHLVYAGRVRVREQRCHGLLANF</sequence>
<dbReference type="Proteomes" id="UP001346149">
    <property type="component" value="Unassembled WGS sequence"/>
</dbReference>
<feature type="compositionally biased region" description="Low complexity" evidence="1">
    <location>
        <begin position="16"/>
        <end position="30"/>
    </location>
</feature>
<gene>
    <name evidence="2" type="ORF">SAY86_032218</name>
</gene>
<comment type="caution">
    <text evidence="2">The sequence shown here is derived from an EMBL/GenBank/DDBJ whole genome shotgun (WGS) entry which is preliminary data.</text>
</comment>
<evidence type="ECO:0000313" key="2">
    <source>
        <dbReference type="EMBL" id="KAK4791805.1"/>
    </source>
</evidence>
<name>A0AAN7LT63_TRANT</name>
<accession>A0AAN7LT63</accession>
<dbReference type="AlphaFoldDB" id="A0AAN7LT63"/>
<reference evidence="2 3" key="1">
    <citation type="journal article" date="2023" name="Hortic Res">
        <title>Pangenome of water caltrop reveals structural variations and asymmetric subgenome divergence after allopolyploidization.</title>
        <authorList>
            <person name="Zhang X."/>
            <person name="Chen Y."/>
            <person name="Wang L."/>
            <person name="Yuan Y."/>
            <person name="Fang M."/>
            <person name="Shi L."/>
            <person name="Lu R."/>
            <person name="Comes H.P."/>
            <person name="Ma Y."/>
            <person name="Chen Y."/>
            <person name="Huang G."/>
            <person name="Zhou Y."/>
            <person name="Zheng Z."/>
            <person name="Qiu Y."/>
        </authorList>
    </citation>
    <scope>NUCLEOTIDE SEQUENCE [LARGE SCALE GENOMIC DNA]</scope>
    <source>
        <strain evidence="2">F231</strain>
    </source>
</reference>
<keyword evidence="3" id="KW-1185">Reference proteome</keyword>